<evidence type="ECO:0000256" key="8">
    <source>
        <dbReference type="ARBA" id="ARBA00023002"/>
    </source>
</evidence>
<evidence type="ECO:0000256" key="7">
    <source>
        <dbReference type="ARBA" id="ARBA00022989"/>
    </source>
</evidence>
<evidence type="ECO:0000256" key="6">
    <source>
        <dbReference type="ARBA" id="ARBA00022723"/>
    </source>
</evidence>
<reference evidence="14" key="1">
    <citation type="submission" date="2023-07" db="EMBL/GenBank/DDBJ databases">
        <authorList>
            <consortium name="AG Swart"/>
            <person name="Singh M."/>
            <person name="Singh A."/>
            <person name="Seah K."/>
            <person name="Emmerich C."/>
        </authorList>
    </citation>
    <scope>NUCLEOTIDE SEQUENCE</scope>
    <source>
        <strain evidence="14">DP1</strain>
    </source>
</reference>
<keyword evidence="15" id="KW-1185">Reference proteome</keyword>
<keyword evidence="9" id="KW-0408">Iron</keyword>
<evidence type="ECO:0000313" key="14">
    <source>
        <dbReference type="EMBL" id="CAI2369313.1"/>
    </source>
</evidence>
<comment type="caution">
    <text evidence="14">The sequence shown here is derived from an EMBL/GenBank/DDBJ whole genome shotgun (WGS) entry which is preliminary data.</text>
</comment>
<dbReference type="Proteomes" id="UP001295684">
    <property type="component" value="Unassembled WGS sequence"/>
</dbReference>
<evidence type="ECO:0000256" key="4">
    <source>
        <dbReference type="ARBA" id="ARBA00022519"/>
    </source>
</evidence>
<evidence type="ECO:0000256" key="9">
    <source>
        <dbReference type="ARBA" id="ARBA00023004"/>
    </source>
</evidence>
<dbReference type="PANTHER" id="PTHR38674:SF1">
    <property type="entry name" value="ALKANE 1-MONOOXYGENASE 1"/>
    <property type="match status" value="1"/>
</dbReference>
<dbReference type="CDD" id="cd03512">
    <property type="entry name" value="Alkane-hydroxylase"/>
    <property type="match status" value="1"/>
</dbReference>
<accession>A0AAD1XER7</accession>
<keyword evidence="7 12" id="KW-1133">Transmembrane helix</keyword>
<gene>
    <name evidence="14" type="ORF">ECRASSUSDP1_LOCUS10612</name>
</gene>
<dbReference type="EMBL" id="CAMPGE010010464">
    <property type="protein sequence ID" value="CAI2369313.1"/>
    <property type="molecule type" value="Genomic_DNA"/>
</dbReference>
<dbReference type="GO" id="GO:0004497">
    <property type="term" value="F:monooxygenase activity"/>
    <property type="evidence" value="ECO:0007669"/>
    <property type="project" value="UniProtKB-KW"/>
</dbReference>
<evidence type="ECO:0000256" key="11">
    <source>
        <dbReference type="ARBA" id="ARBA00023136"/>
    </source>
</evidence>
<feature type="transmembrane region" description="Helical" evidence="12">
    <location>
        <begin position="73"/>
        <end position="89"/>
    </location>
</feature>
<keyword evidence="5 12" id="KW-0812">Transmembrane</keyword>
<keyword evidence="8" id="KW-0560">Oxidoreductase</keyword>
<name>A0AAD1XER7_EUPCR</name>
<dbReference type="AlphaFoldDB" id="A0AAD1XER7"/>
<evidence type="ECO:0000256" key="10">
    <source>
        <dbReference type="ARBA" id="ARBA00023033"/>
    </source>
</evidence>
<dbReference type="InterPro" id="IPR033885">
    <property type="entry name" value="AlkB/XylM"/>
</dbReference>
<dbReference type="InterPro" id="IPR005804">
    <property type="entry name" value="FA_desaturase_dom"/>
</dbReference>
<feature type="transmembrane region" description="Helical" evidence="12">
    <location>
        <begin position="144"/>
        <end position="165"/>
    </location>
</feature>
<evidence type="ECO:0000256" key="2">
    <source>
        <dbReference type="ARBA" id="ARBA00010823"/>
    </source>
</evidence>
<evidence type="ECO:0000256" key="1">
    <source>
        <dbReference type="ARBA" id="ARBA00004429"/>
    </source>
</evidence>
<dbReference type="GO" id="GO:0005886">
    <property type="term" value="C:plasma membrane"/>
    <property type="evidence" value="ECO:0007669"/>
    <property type="project" value="UniProtKB-SubCell"/>
</dbReference>
<dbReference type="GO" id="GO:0046872">
    <property type="term" value="F:metal ion binding"/>
    <property type="evidence" value="ECO:0007669"/>
    <property type="project" value="UniProtKB-KW"/>
</dbReference>
<evidence type="ECO:0000256" key="5">
    <source>
        <dbReference type="ARBA" id="ARBA00022692"/>
    </source>
</evidence>
<organism evidence="14 15">
    <name type="scientific">Euplotes crassus</name>
    <dbReference type="NCBI Taxonomy" id="5936"/>
    <lineage>
        <taxon>Eukaryota</taxon>
        <taxon>Sar</taxon>
        <taxon>Alveolata</taxon>
        <taxon>Ciliophora</taxon>
        <taxon>Intramacronucleata</taxon>
        <taxon>Spirotrichea</taxon>
        <taxon>Hypotrichia</taxon>
        <taxon>Euplotida</taxon>
        <taxon>Euplotidae</taxon>
        <taxon>Moneuplotes</taxon>
    </lineage>
</organism>
<feature type="transmembrane region" description="Helical" evidence="12">
    <location>
        <begin position="47"/>
        <end position="67"/>
    </location>
</feature>
<keyword evidence="10" id="KW-0503">Monooxygenase</keyword>
<feature type="domain" description="Fatty acid desaturase" evidence="13">
    <location>
        <begin position="144"/>
        <end position="354"/>
    </location>
</feature>
<comment type="subcellular location">
    <subcellularLocation>
        <location evidence="1">Cell inner membrane</location>
        <topology evidence="1">Multi-pass membrane protein</topology>
    </subcellularLocation>
</comment>
<comment type="similarity">
    <text evidence="2">Belongs to the fatty acid desaturase type 1 family. AlkB subfamily.</text>
</comment>
<evidence type="ECO:0000313" key="15">
    <source>
        <dbReference type="Proteomes" id="UP001295684"/>
    </source>
</evidence>
<feature type="transmembrane region" description="Helical" evidence="12">
    <location>
        <begin position="404"/>
        <end position="421"/>
    </location>
</feature>
<evidence type="ECO:0000259" key="13">
    <source>
        <dbReference type="Pfam" id="PF00487"/>
    </source>
</evidence>
<keyword evidence="3" id="KW-1003">Cell membrane</keyword>
<keyword evidence="11 12" id="KW-0472">Membrane</keyword>
<feature type="transmembrane region" description="Helical" evidence="12">
    <location>
        <begin position="253"/>
        <end position="271"/>
    </location>
</feature>
<keyword evidence="4" id="KW-0997">Cell inner membrane</keyword>
<evidence type="ECO:0000256" key="3">
    <source>
        <dbReference type="ARBA" id="ARBA00022475"/>
    </source>
</evidence>
<sequence>MEKIDIVSKKKETLNKRSSISSDCSAETDSSEKTNPNVKNKASWGEIFMFTHVLIYVGIVYASYYYMNKNIHIILWMFYVAVPFIDMVFPQDTKNLTSAVSKEYEKDKRFLIPLYAFAFISTFTYIWGIYVFSTDEFSGILHRIMFLFSLSHFGALGEVVGHELLHRRETVHKIFGTLEYTKVLYSHFFIEHVKGHHKNVATPLDPASSSIGESLYEFLPKTVMGSYRSVWKYETKRLKKETNILIWFFKNRLVLFNIGHAAIVLVVTYYFGFLGLFFVLGYAFFGIFMLEAINYVEHYGLRRDKDENGIYEPVNIKHSWNAPQRYTNYLLFKLQRHSDHHANSYKPYQILDSFADSPSLIGGYTLAIITSYVPYVWFKVYSPLAKAAQEEKKIDQTDCEKASFRYYVIYSVLLTLFTIFFQF</sequence>
<evidence type="ECO:0000256" key="12">
    <source>
        <dbReference type="SAM" id="Phobius"/>
    </source>
</evidence>
<keyword evidence="6" id="KW-0479">Metal-binding</keyword>
<dbReference type="GO" id="GO:0006629">
    <property type="term" value="P:lipid metabolic process"/>
    <property type="evidence" value="ECO:0007669"/>
    <property type="project" value="InterPro"/>
</dbReference>
<dbReference type="PANTHER" id="PTHR38674">
    <property type="entry name" value="ALKANE 1-MONOOXYGENASE 1"/>
    <property type="match status" value="1"/>
</dbReference>
<proteinExistence type="inferred from homology"/>
<protein>
    <recommendedName>
        <fullName evidence="13">Fatty acid desaturase domain-containing protein</fullName>
    </recommendedName>
</protein>
<dbReference type="Pfam" id="PF00487">
    <property type="entry name" value="FA_desaturase"/>
    <property type="match status" value="1"/>
</dbReference>
<feature type="transmembrane region" description="Helical" evidence="12">
    <location>
        <begin position="110"/>
        <end position="132"/>
    </location>
</feature>